<keyword evidence="2" id="KW-0472">Membrane</keyword>
<keyword evidence="4" id="KW-1185">Reference proteome</keyword>
<feature type="region of interest" description="Disordered" evidence="1">
    <location>
        <begin position="355"/>
        <end position="383"/>
    </location>
</feature>
<feature type="transmembrane region" description="Helical" evidence="2">
    <location>
        <begin position="294"/>
        <end position="316"/>
    </location>
</feature>
<dbReference type="InterPro" id="IPR053018">
    <property type="entry name" value="Elsinochrome_Biosynth-Asso"/>
</dbReference>
<evidence type="ECO:0000313" key="3">
    <source>
        <dbReference type="EMBL" id="KPI43163.1"/>
    </source>
</evidence>
<name>A0A0N1HDN5_9EURO</name>
<dbReference type="PANTHER" id="PTHR37577">
    <property type="entry name" value="INTEGRAL MEMBRANE PROTEIN"/>
    <property type="match status" value="1"/>
</dbReference>
<dbReference type="PANTHER" id="PTHR37577:SF1">
    <property type="entry name" value="INTEGRAL MEMBRANE PROTEIN"/>
    <property type="match status" value="1"/>
</dbReference>
<feature type="transmembrane region" description="Helical" evidence="2">
    <location>
        <begin position="177"/>
        <end position="199"/>
    </location>
</feature>
<dbReference type="OrthoDB" id="5427664at2759"/>
<organism evidence="3 4">
    <name type="scientific">Cyphellophora attinorum</name>
    <dbReference type="NCBI Taxonomy" id="1664694"/>
    <lineage>
        <taxon>Eukaryota</taxon>
        <taxon>Fungi</taxon>
        <taxon>Dikarya</taxon>
        <taxon>Ascomycota</taxon>
        <taxon>Pezizomycotina</taxon>
        <taxon>Eurotiomycetes</taxon>
        <taxon>Chaetothyriomycetidae</taxon>
        <taxon>Chaetothyriales</taxon>
        <taxon>Cyphellophoraceae</taxon>
        <taxon>Cyphellophora</taxon>
    </lineage>
</organism>
<evidence type="ECO:0000256" key="1">
    <source>
        <dbReference type="SAM" id="MobiDB-lite"/>
    </source>
</evidence>
<dbReference type="AlphaFoldDB" id="A0A0N1HDN5"/>
<protein>
    <submittedName>
        <fullName evidence="3">Uncharacterized protein</fullName>
    </submittedName>
</protein>
<feature type="transmembrane region" description="Helical" evidence="2">
    <location>
        <begin position="76"/>
        <end position="92"/>
    </location>
</feature>
<dbReference type="RefSeq" id="XP_018003126.1">
    <property type="nucleotide sequence ID" value="XM_018147165.1"/>
</dbReference>
<keyword evidence="2" id="KW-1133">Transmembrane helix</keyword>
<dbReference type="Proteomes" id="UP000038010">
    <property type="component" value="Unassembled WGS sequence"/>
</dbReference>
<dbReference type="EMBL" id="LFJN01000005">
    <property type="protein sequence ID" value="KPI43163.1"/>
    <property type="molecule type" value="Genomic_DNA"/>
</dbReference>
<evidence type="ECO:0000256" key="2">
    <source>
        <dbReference type="SAM" id="Phobius"/>
    </source>
</evidence>
<keyword evidence="2" id="KW-0812">Transmembrane</keyword>
<proteinExistence type="predicted"/>
<evidence type="ECO:0000313" key="4">
    <source>
        <dbReference type="Proteomes" id="UP000038010"/>
    </source>
</evidence>
<dbReference type="GeneID" id="28739045"/>
<feature type="transmembrane region" description="Helical" evidence="2">
    <location>
        <begin position="20"/>
        <end position="44"/>
    </location>
</feature>
<feature type="compositionally biased region" description="Polar residues" evidence="1">
    <location>
        <begin position="372"/>
        <end position="383"/>
    </location>
</feature>
<accession>A0A0N1HDN5</accession>
<feature type="transmembrane region" description="Helical" evidence="2">
    <location>
        <begin position="104"/>
        <end position="123"/>
    </location>
</feature>
<dbReference type="STRING" id="1664694.A0A0N1HDN5"/>
<feature type="transmembrane region" description="Helical" evidence="2">
    <location>
        <begin position="322"/>
        <end position="344"/>
    </location>
</feature>
<gene>
    <name evidence="3" type="ORF">AB675_6843</name>
</gene>
<comment type="caution">
    <text evidence="3">The sequence shown here is derived from an EMBL/GenBank/DDBJ whole genome shotgun (WGS) entry which is preliminary data.</text>
</comment>
<dbReference type="VEuPathDB" id="FungiDB:AB675_6843"/>
<sequence length="383" mass="43671">MTFLITRGSASDELDADIAGPGVIIGFILSNFLTLTAATTTLWLRRWPKKRLLGLQAAQWNPILNNFVRALSDQQLITGLLLMVIGLAKYYHSSVNLGHNNLWTAGDIVMFSSVTHAITLITLRPYFRIHHKLAMFRVVLMWSTYGLWLVVAAGILTPKKNPESHKLHRTLAQFWRVATWLEIFCIAYMYLITIFPIVITEEAATVREIIAKISCEPKDLSAIELWINDKRRRPSPIGLLTHHHSPYGRVRLFIKWSAKQFCRKYISIAKRASATNRKFQLEACSLLAEVLWPWYWTLALVMLLWLFGFGTMVVNLRQNDLLHYWGFGQLLPLVFLLLPLYDVVSDFSEKRTREDVSEGIKPSEGPSASLRDATSSVSCGLRV</sequence>
<reference evidence="3 4" key="1">
    <citation type="submission" date="2015-06" db="EMBL/GenBank/DDBJ databases">
        <title>Draft genome of the ant-associated black yeast Phialophora attae CBS 131958.</title>
        <authorList>
            <person name="Moreno L.F."/>
            <person name="Stielow B.J."/>
            <person name="de Hoog S."/>
            <person name="Vicente V.A."/>
            <person name="Weiss V.A."/>
            <person name="de Vries M."/>
            <person name="Cruz L.M."/>
            <person name="Souza E.M."/>
        </authorList>
    </citation>
    <scope>NUCLEOTIDE SEQUENCE [LARGE SCALE GENOMIC DNA]</scope>
    <source>
        <strain evidence="3 4">CBS 131958</strain>
    </source>
</reference>
<feature type="transmembrane region" description="Helical" evidence="2">
    <location>
        <begin position="135"/>
        <end position="157"/>
    </location>
</feature>